<organism evidence="1 2">
    <name type="scientific">Hibiscus sabdariffa</name>
    <name type="common">roselle</name>
    <dbReference type="NCBI Taxonomy" id="183260"/>
    <lineage>
        <taxon>Eukaryota</taxon>
        <taxon>Viridiplantae</taxon>
        <taxon>Streptophyta</taxon>
        <taxon>Embryophyta</taxon>
        <taxon>Tracheophyta</taxon>
        <taxon>Spermatophyta</taxon>
        <taxon>Magnoliopsida</taxon>
        <taxon>eudicotyledons</taxon>
        <taxon>Gunneridae</taxon>
        <taxon>Pentapetalae</taxon>
        <taxon>rosids</taxon>
        <taxon>malvids</taxon>
        <taxon>Malvales</taxon>
        <taxon>Malvaceae</taxon>
        <taxon>Malvoideae</taxon>
        <taxon>Hibiscus</taxon>
    </lineage>
</organism>
<comment type="caution">
    <text evidence="1">The sequence shown here is derived from an EMBL/GenBank/DDBJ whole genome shotgun (WGS) entry which is preliminary data.</text>
</comment>
<evidence type="ECO:0000313" key="1">
    <source>
        <dbReference type="EMBL" id="KAK8589683.1"/>
    </source>
</evidence>
<dbReference type="Proteomes" id="UP001472677">
    <property type="component" value="Unassembled WGS sequence"/>
</dbReference>
<reference evidence="1 2" key="1">
    <citation type="journal article" date="2024" name="G3 (Bethesda)">
        <title>Genome assembly of Hibiscus sabdariffa L. provides insights into metabolisms of medicinal natural products.</title>
        <authorList>
            <person name="Kim T."/>
        </authorList>
    </citation>
    <scope>NUCLEOTIDE SEQUENCE [LARGE SCALE GENOMIC DNA]</scope>
    <source>
        <strain evidence="1">TK-2024</strain>
        <tissue evidence="1">Old leaves</tissue>
    </source>
</reference>
<protein>
    <submittedName>
        <fullName evidence="1">Uncharacterized protein</fullName>
    </submittedName>
</protein>
<gene>
    <name evidence="1" type="ORF">V6N12_024074</name>
</gene>
<evidence type="ECO:0000313" key="2">
    <source>
        <dbReference type="Proteomes" id="UP001472677"/>
    </source>
</evidence>
<dbReference type="EMBL" id="JBBPBM010000004">
    <property type="protein sequence ID" value="KAK8589683.1"/>
    <property type="molecule type" value="Genomic_DNA"/>
</dbReference>
<name>A0ABR2FZI7_9ROSI</name>
<proteinExistence type="predicted"/>
<accession>A0ABR2FZI7</accession>
<sequence>MSMAKRFLAIISYPLMPTTIEEDSKRFSLTRCHSFPEMKEFGCKQRSSSIPSMLNFDIVTLFFDLSKETISLMQGNPDTSPRCLRKYYVTFEFPFNTLSPSPISSLPLLWSLA</sequence>
<keyword evidence="2" id="KW-1185">Reference proteome</keyword>